<feature type="region of interest" description="Disordered" evidence="1">
    <location>
        <begin position="1"/>
        <end position="90"/>
    </location>
</feature>
<feature type="compositionally biased region" description="Polar residues" evidence="1">
    <location>
        <begin position="58"/>
        <end position="84"/>
    </location>
</feature>
<name>A0A165C9Y2_9BASI</name>
<protein>
    <submittedName>
        <fullName evidence="2">Uncharacterized protein</fullName>
    </submittedName>
</protein>
<keyword evidence="3" id="KW-1185">Reference proteome</keyword>
<gene>
    <name evidence="2" type="ORF">CALCODRAFT_184893</name>
</gene>
<proteinExistence type="predicted"/>
<dbReference type="InParanoid" id="A0A165C9Y2"/>
<dbReference type="Proteomes" id="UP000076842">
    <property type="component" value="Unassembled WGS sequence"/>
</dbReference>
<evidence type="ECO:0000256" key="1">
    <source>
        <dbReference type="SAM" id="MobiDB-lite"/>
    </source>
</evidence>
<organism evidence="2 3">
    <name type="scientific">Calocera cornea HHB12733</name>
    <dbReference type="NCBI Taxonomy" id="1353952"/>
    <lineage>
        <taxon>Eukaryota</taxon>
        <taxon>Fungi</taxon>
        <taxon>Dikarya</taxon>
        <taxon>Basidiomycota</taxon>
        <taxon>Agaricomycotina</taxon>
        <taxon>Dacrymycetes</taxon>
        <taxon>Dacrymycetales</taxon>
        <taxon>Dacrymycetaceae</taxon>
        <taxon>Calocera</taxon>
    </lineage>
</organism>
<reference evidence="2 3" key="1">
    <citation type="journal article" date="2016" name="Mol. Biol. Evol.">
        <title>Comparative Genomics of Early-Diverging Mushroom-Forming Fungi Provides Insights into the Origins of Lignocellulose Decay Capabilities.</title>
        <authorList>
            <person name="Nagy L.G."/>
            <person name="Riley R."/>
            <person name="Tritt A."/>
            <person name="Adam C."/>
            <person name="Daum C."/>
            <person name="Floudas D."/>
            <person name="Sun H."/>
            <person name="Yadav J.S."/>
            <person name="Pangilinan J."/>
            <person name="Larsson K.H."/>
            <person name="Matsuura K."/>
            <person name="Barry K."/>
            <person name="Labutti K."/>
            <person name="Kuo R."/>
            <person name="Ohm R.A."/>
            <person name="Bhattacharya S.S."/>
            <person name="Shirouzu T."/>
            <person name="Yoshinaga Y."/>
            <person name="Martin F.M."/>
            <person name="Grigoriev I.V."/>
            <person name="Hibbett D.S."/>
        </authorList>
    </citation>
    <scope>NUCLEOTIDE SEQUENCE [LARGE SCALE GENOMIC DNA]</scope>
    <source>
        <strain evidence="2 3">HHB12733</strain>
    </source>
</reference>
<dbReference type="EMBL" id="KV424172">
    <property type="protein sequence ID" value="KZT50466.1"/>
    <property type="molecule type" value="Genomic_DNA"/>
</dbReference>
<dbReference type="AlphaFoldDB" id="A0A165C9Y2"/>
<evidence type="ECO:0000313" key="3">
    <source>
        <dbReference type="Proteomes" id="UP000076842"/>
    </source>
</evidence>
<accession>A0A165C9Y2</accession>
<feature type="compositionally biased region" description="Basic and acidic residues" evidence="1">
    <location>
        <begin position="37"/>
        <end position="49"/>
    </location>
</feature>
<evidence type="ECO:0000313" key="2">
    <source>
        <dbReference type="EMBL" id="KZT50466.1"/>
    </source>
</evidence>
<sequence>MKYYTSGVSAHSPLEYQLRESPMGEPQPSFGSGVRPLPERPDSPVRARPEITQAGGPRSSTVRSQHASRPMARSSTDQRSTSEPMRSIPHTSLPIVEHFQRRYTASVPQARSAHPGDTFGLAHVDSLGTMNHLPPVFEAHVTGTGLTQRDAFRAASMRCVKRLGF</sequence>